<dbReference type="Pfam" id="PF13144">
    <property type="entry name" value="ChapFlgA"/>
    <property type="match status" value="1"/>
</dbReference>
<protein>
    <recommendedName>
        <fullName evidence="1">Flagella basal body P-ring formation protein FlgA SAF domain-containing protein</fullName>
    </recommendedName>
</protein>
<name>A0A3B0RHD1_9ZZZZ</name>
<feature type="domain" description="Flagella basal body P-ring formation protein FlgA SAF" evidence="1">
    <location>
        <begin position="69"/>
        <end position="166"/>
    </location>
</feature>
<organism evidence="2">
    <name type="scientific">hydrothermal vent metagenome</name>
    <dbReference type="NCBI Taxonomy" id="652676"/>
    <lineage>
        <taxon>unclassified sequences</taxon>
        <taxon>metagenomes</taxon>
        <taxon>ecological metagenomes</taxon>
    </lineage>
</organism>
<gene>
    <name evidence="2" type="ORF">MNBD_ALPHA04-1613</name>
</gene>
<sequence>MKIKAFTIISTFLAMSICSPHSTAKEFQSLETLDLILQQALGRSIGEAGGPRTNVDRRLKLENCPETPRVDTRNISNVIIRCTALNWRISVPLVTATTASRRSFAAEQIIQRGQPVLLVVRQNGFVISRQMIADRKGRLGDVIPVRMTRRSSPILVEITGPGRVTIPRL</sequence>
<reference evidence="2" key="1">
    <citation type="submission" date="2018-06" db="EMBL/GenBank/DDBJ databases">
        <authorList>
            <person name="Zhirakovskaya E."/>
        </authorList>
    </citation>
    <scope>NUCLEOTIDE SEQUENCE</scope>
</reference>
<evidence type="ECO:0000313" key="2">
    <source>
        <dbReference type="EMBL" id="VAV91399.1"/>
    </source>
</evidence>
<evidence type="ECO:0000259" key="1">
    <source>
        <dbReference type="Pfam" id="PF13144"/>
    </source>
</evidence>
<accession>A0A3B0RHD1</accession>
<dbReference type="EMBL" id="UOEF01000122">
    <property type="protein sequence ID" value="VAV91399.1"/>
    <property type="molecule type" value="Genomic_DNA"/>
</dbReference>
<dbReference type="AlphaFoldDB" id="A0A3B0RHD1"/>
<dbReference type="InterPro" id="IPR017585">
    <property type="entry name" value="SAF_FlgA"/>
</dbReference>
<proteinExistence type="predicted"/>
<dbReference type="Gene3D" id="2.30.30.760">
    <property type="match status" value="1"/>
</dbReference>